<protein>
    <submittedName>
        <fullName evidence="3">ATP-binding protein</fullName>
    </submittedName>
</protein>
<name>A0ABW3CBN5_9ACTN</name>
<dbReference type="InterPro" id="IPR003594">
    <property type="entry name" value="HATPase_dom"/>
</dbReference>
<reference evidence="4" key="1">
    <citation type="journal article" date="2019" name="Int. J. Syst. Evol. Microbiol.">
        <title>The Global Catalogue of Microorganisms (GCM) 10K type strain sequencing project: providing services to taxonomists for standard genome sequencing and annotation.</title>
        <authorList>
            <consortium name="The Broad Institute Genomics Platform"/>
            <consortium name="The Broad Institute Genome Sequencing Center for Infectious Disease"/>
            <person name="Wu L."/>
            <person name="Ma J."/>
        </authorList>
    </citation>
    <scope>NUCLEOTIDE SEQUENCE [LARGE SCALE GENOMIC DNA]</scope>
    <source>
        <strain evidence="4">JCM 31696</strain>
    </source>
</reference>
<dbReference type="EMBL" id="JBHTIR010000279">
    <property type="protein sequence ID" value="MFD0851227.1"/>
    <property type="molecule type" value="Genomic_DNA"/>
</dbReference>
<organism evidence="3 4">
    <name type="scientific">Actinomadura adrarensis</name>
    <dbReference type="NCBI Taxonomy" id="1819600"/>
    <lineage>
        <taxon>Bacteria</taxon>
        <taxon>Bacillati</taxon>
        <taxon>Actinomycetota</taxon>
        <taxon>Actinomycetes</taxon>
        <taxon>Streptosporangiales</taxon>
        <taxon>Thermomonosporaceae</taxon>
        <taxon>Actinomadura</taxon>
    </lineage>
</organism>
<comment type="caution">
    <text evidence="3">The sequence shown here is derived from an EMBL/GenBank/DDBJ whole genome shotgun (WGS) entry which is preliminary data.</text>
</comment>
<dbReference type="CDD" id="cd16936">
    <property type="entry name" value="HATPase_RsbW-like"/>
    <property type="match status" value="1"/>
</dbReference>
<dbReference type="Gene3D" id="3.30.565.10">
    <property type="entry name" value="Histidine kinase-like ATPase, C-terminal domain"/>
    <property type="match status" value="1"/>
</dbReference>
<proteinExistence type="predicted"/>
<evidence type="ECO:0000313" key="3">
    <source>
        <dbReference type="EMBL" id="MFD0851227.1"/>
    </source>
</evidence>
<dbReference type="Pfam" id="PF13581">
    <property type="entry name" value="HATPase_c_2"/>
    <property type="match status" value="1"/>
</dbReference>
<dbReference type="GO" id="GO:0005524">
    <property type="term" value="F:ATP binding"/>
    <property type="evidence" value="ECO:0007669"/>
    <property type="project" value="UniProtKB-KW"/>
</dbReference>
<dbReference type="Proteomes" id="UP001597083">
    <property type="component" value="Unassembled WGS sequence"/>
</dbReference>
<evidence type="ECO:0000313" key="4">
    <source>
        <dbReference type="Proteomes" id="UP001597083"/>
    </source>
</evidence>
<dbReference type="InterPro" id="IPR036890">
    <property type="entry name" value="HATPase_C_sf"/>
</dbReference>
<keyword evidence="1" id="KW-0808">Transferase</keyword>
<keyword evidence="3" id="KW-0067">ATP-binding</keyword>
<evidence type="ECO:0000259" key="2">
    <source>
        <dbReference type="Pfam" id="PF13581"/>
    </source>
</evidence>
<dbReference type="InterPro" id="IPR050267">
    <property type="entry name" value="Anti-sigma-factor_SerPK"/>
</dbReference>
<feature type="domain" description="Histidine kinase/HSP90-like ATPase" evidence="2">
    <location>
        <begin position="16"/>
        <end position="136"/>
    </location>
</feature>
<evidence type="ECO:0000256" key="1">
    <source>
        <dbReference type="ARBA" id="ARBA00022527"/>
    </source>
</evidence>
<keyword evidence="1" id="KW-0418">Kinase</keyword>
<dbReference type="PANTHER" id="PTHR35526:SF3">
    <property type="entry name" value="ANTI-SIGMA-F FACTOR RSBW"/>
    <property type="match status" value="1"/>
</dbReference>
<gene>
    <name evidence="3" type="ORF">ACFQ07_03305</name>
</gene>
<accession>A0ABW3CBN5</accession>
<keyword evidence="4" id="KW-1185">Reference proteome</keyword>
<dbReference type="PANTHER" id="PTHR35526">
    <property type="entry name" value="ANTI-SIGMA-F FACTOR RSBW-RELATED"/>
    <property type="match status" value="1"/>
</dbReference>
<keyword evidence="3" id="KW-0547">Nucleotide-binding</keyword>
<keyword evidence="1" id="KW-0723">Serine/threonine-protein kinase</keyword>
<sequence>MCAGECFLGARDEVPHVRKWVRATLEGQTAFPGGVSPDSLDDVELCAGEILANAARYSDLSADAMARVSVFLIGDAESGFRAVRVECHDPGNVREHVPALREEDAPYATYGRGLRIVAALAARYDAFAHPDGGNVAWFEMDV</sequence>